<evidence type="ECO:0000313" key="2">
    <source>
        <dbReference type="Proteomes" id="UP000263517"/>
    </source>
</evidence>
<evidence type="ECO:0000313" key="1">
    <source>
        <dbReference type="EMBL" id="HAW75223.1"/>
    </source>
</evidence>
<gene>
    <name evidence="1" type="ORF">DCW74_05735</name>
</gene>
<proteinExistence type="predicted"/>
<dbReference type="Proteomes" id="UP000263517">
    <property type="component" value="Unassembled WGS sequence"/>
</dbReference>
<sequence length="86" mass="9949">MDKQTNRVKAQEISRYTSDDKELTATVTFDVSRGYERPFRVFKNLCNDRQDTGEGFEFSNLIDAEDFAAQLIWDQTIDDADFLGDL</sequence>
<organism evidence="1 2">
    <name type="scientific">Alteromonas australica</name>
    <dbReference type="NCBI Taxonomy" id="589873"/>
    <lineage>
        <taxon>Bacteria</taxon>
        <taxon>Pseudomonadati</taxon>
        <taxon>Pseudomonadota</taxon>
        <taxon>Gammaproteobacteria</taxon>
        <taxon>Alteromonadales</taxon>
        <taxon>Alteromonadaceae</taxon>
        <taxon>Alteromonas/Salinimonas group</taxon>
        <taxon>Alteromonas</taxon>
    </lineage>
</organism>
<comment type="caution">
    <text evidence="1">The sequence shown here is derived from an EMBL/GenBank/DDBJ whole genome shotgun (WGS) entry which is preliminary data.</text>
</comment>
<accession>A0A350P1Q6</accession>
<protein>
    <submittedName>
        <fullName evidence="1">Uncharacterized protein</fullName>
    </submittedName>
</protein>
<name>A0A350P1Q6_9ALTE</name>
<dbReference type="EMBL" id="DNAN01000196">
    <property type="protein sequence ID" value="HAW75223.1"/>
    <property type="molecule type" value="Genomic_DNA"/>
</dbReference>
<dbReference type="AlphaFoldDB" id="A0A350P1Q6"/>
<reference evidence="1 2" key="1">
    <citation type="journal article" date="2018" name="Nat. Biotechnol.">
        <title>A standardized bacterial taxonomy based on genome phylogeny substantially revises the tree of life.</title>
        <authorList>
            <person name="Parks D.H."/>
            <person name="Chuvochina M."/>
            <person name="Waite D.W."/>
            <person name="Rinke C."/>
            <person name="Skarshewski A."/>
            <person name="Chaumeil P.A."/>
            <person name="Hugenholtz P."/>
        </authorList>
    </citation>
    <scope>NUCLEOTIDE SEQUENCE [LARGE SCALE GENOMIC DNA]</scope>
    <source>
        <strain evidence="1">UBA11978</strain>
    </source>
</reference>